<organism evidence="1">
    <name type="scientific">hydrothermal vent metagenome</name>
    <dbReference type="NCBI Taxonomy" id="652676"/>
    <lineage>
        <taxon>unclassified sequences</taxon>
        <taxon>metagenomes</taxon>
        <taxon>ecological metagenomes</taxon>
    </lineage>
</organism>
<gene>
    <name evidence="1" type="ORF">MNBD_DELTA03-96</name>
</gene>
<proteinExistence type="predicted"/>
<accession>A0A3B0W0Z7</accession>
<protein>
    <submittedName>
        <fullName evidence="1">Uncharacterized protein</fullName>
    </submittedName>
</protein>
<sequence length="48" mass="4952">MIVRQIVVGSMSVCCYVIGCPETKIGAVIDPGGSIDKIKAAVAAENLM</sequence>
<name>A0A3B0W0Z7_9ZZZZ</name>
<dbReference type="EMBL" id="UOEX01000206">
    <property type="protein sequence ID" value="VAW37284.1"/>
    <property type="molecule type" value="Genomic_DNA"/>
</dbReference>
<dbReference type="SUPFAM" id="SSF56281">
    <property type="entry name" value="Metallo-hydrolase/oxidoreductase"/>
    <property type="match status" value="1"/>
</dbReference>
<dbReference type="InterPro" id="IPR036866">
    <property type="entry name" value="RibonucZ/Hydroxyglut_hydro"/>
</dbReference>
<reference evidence="1" key="1">
    <citation type="submission" date="2018-06" db="EMBL/GenBank/DDBJ databases">
        <authorList>
            <person name="Zhirakovskaya E."/>
        </authorList>
    </citation>
    <scope>NUCLEOTIDE SEQUENCE</scope>
</reference>
<dbReference type="AlphaFoldDB" id="A0A3B0W0Z7"/>
<dbReference type="Gene3D" id="3.60.15.10">
    <property type="entry name" value="Ribonuclease Z/Hydroxyacylglutathione hydrolase-like"/>
    <property type="match status" value="1"/>
</dbReference>
<feature type="non-terminal residue" evidence="1">
    <location>
        <position position="48"/>
    </location>
</feature>
<evidence type="ECO:0000313" key="1">
    <source>
        <dbReference type="EMBL" id="VAW37284.1"/>
    </source>
</evidence>